<dbReference type="EMBL" id="JAUCGR010000002">
    <property type="protein sequence ID" value="MDM7831357.1"/>
    <property type="molecule type" value="Genomic_DNA"/>
</dbReference>
<feature type="transmembrane region" description="Helical" evidence="1">
    <location>
        <begin position="73"/>
        <end position="98"/>
    </location>
</feature>
<evidence type="ECO:0000313" key="3">
    <source>
        <dbReference type="Proteomes" id="UP001321453"/>
    </source>
</evidence>
<evidence type="ECO:0008006" key="4">
    <source>
        <dbReference type="Google" id="ProtNLM"/>
    </source>
</evidence>
<feature type="transmembrane region" description="Helical" evidence="1">
    <location>
        <begin position="37"/>
        <end position="61"/>
    </location>
</feature>
<name>A0ABT7S6W4_9CELL</name>
<evidence type="ECO:0000313" key="2">
    <source>
        <dbReference type="EMBL" id="MDM7831357.1"/>
    </source>
</evidence>
<protein>
    <recommendedName>
        <fullName evidence="4">Integral membrane protein</fullName>
    </recommendedName>
</protein>
<feature type="transmembrane region" description="Helical" evidence="1">
    <location>
        <begin position="6"/>
        <end position="25"/>
    </location>
</feature>
<evidence type="ECO:0000256" key="1">
    <source>
        <dbReference type="SAM" id="Phobius"/>
    </source>
</evidence>
<keyword evidence="1" id="KW-0472">Membrane</keyword>
<proteinExistence type="predicted"/>
<comment type="caution">
    <text evidence="2">The sequence shown here is derived from an EMBL/GenBank/DDBJ whole genome shotgun (WGS) entry which is preliminary data.</text>
</comment>
<accession>A0ABT7S6W4</accession>
<keyword evidence="1" id="KW-0812">Transmembrane</keyword>
<dbReference type="RefSeq" id="WP_289446663.1">
    <property type="nucleotide sequence ID" value="NZ_JAUCGR010000002.1"/>
</dbReference>
<organism evidence="2 3">
    <name type="scientific">Cellulomonas edaphi</name>
    <dbReference type="NCBI Taxonomy" id="3053468"/>
    <lineage>
        <taxon>Bacteria</taxon>
        <taxon>Bacillati</taxon>
        <taxon>Actinomycetota</taxon>
        <taxon>Actinomycetes</taxon>
        <taxon>Micrococcales</taxon>
        <taxon>Cellulomonadaceae</taxon>
        <taxon>Cellulomonas</taxon>
    </lineage>
</organism>
<gene>
    <name evidence="2" type="ORF">QRT05_08435</name>
</gene>
<keyword evidence="1" id="KW-1133">Transmembrane helix</keyword>
<keyword evidence="3" id="KW-1185">Reference proteome</keyword>
<dbReference type="Proteomes" id="UP001321453">
    <property type="component" value="Unassembled WGS sequence"/>
</dbReference>
<reference evidence="2 3" key="1">
    <citation type="submission" date="2023-06" db="EMBL/GenBank/DDBJ databases">
        <title>Cellulomonas sp. MW9 Whole genome sequence.</title>
        <authorList>
            <person name="Park S."/>
        </authorList>
    </citation>
    <scope>NUCLEOTIDE SEQUENCE [LARGE SCALE GENOMIC DNA]</scope>
    <source>
        <strain evidence="2 3">MW9</strain>
    </source>
</reference>
<sequence>MSVRAKLLAVVYVVGIAVLAAATFPGHDTFSWSREGLLLLLTMPAIVVGLPVVYVAGTVAWNLSGADSGGPQWVVSLVYAVVFAAVAAADVALVLLVVRRRARRRELASG</sequence>